<dbReference type="Proteomes" id="UP001162802">
    <property type="component" value="Unassembled WGS sequence"/>
</dbReference>
<feature type="transmembrane region" description="Helical" evidence="5">
    <location>
        <begin position="6"/>
        <end position="24"/>
    </location>
</feature>
<organism evidence="6 7">
    <name type="scientific">Novosphingobium mangrovi</name>
    <name type="common">ex Hu et al. 2023</name>
    <dbReference type="NCBI Taxonomy" id="2930094"/>
    <lineage>
        <taxon>Bacteria</taxon>
        <taxon>Pseudomonadati</taxon>
        <taxon>Pseudomonadota</taxon>
        <taxon>Alphaproteobacteria</taxon>
        <taxon>Sphingomonadales</taxon>
        <taxon>Sphingomonadaceae</taxon>
        <taxon>Novosphingobium</taxon>
    </lineage>
</organism>
<dbReference type="InterPro" id="IPR002657">
    <property type="entry name" value="BilAc:Na_symport/Acr3"/>
</dbReference>
<feature type="transmembrane region" description="Helical" evidence="5">
    <location>
        <begin position="44"/>
        <end position="63"/>
    </location>
</feature>
<dbReference type="RefSeq" id="WP_243796523.1">
    <property type="nucleotide sequence ID" value="NZ_JALHAT010000002.1"/>
</dbReference>
<keyword evidence="7" id="KW-1185">Reference proteome</keyword>
<dbReference type="EMBL" id="JALHAT010000002">
    <property type="protein sequence ID" value="MCJ1959329.1"/>
    <property type="molecule type" value="Genomic_DNA"/>
</dbReference>
<feature type="transmembrane region" description="Helical" evidence="5">
    <location>
        <begin position="200"/>
        <end position="219"/>
    </location>
</feature>
<evidence type="ECO:0000313" key="6">
    <source>
        <dbReference type="EMBL" id="MCJ1959329.1"/>
    </source>
</evidence>
<keyword evidence="4 5" id="KW-0472">Membrane</keyword>
<accession>A0ABT0A804</accession>
<evidence type="ECO:0000256" key="4">
    <source>
        <dbReference type="ARBA" id="ARBA00023136"/>
    </source>
</evidence>
<evidence type="ECO:0000256" key="2">
    <source>
        <dbReference type="ARBA" id="ARBA00022692"/>
    </source>
</evidence>
<name>A0ABT0A804_9SPHN</name>
<evidence type="ECO:0000313" key="7">
    <source>
        <dbReference type="Proteomes" id="UP001162802"/>
    </source>
</evidence>
<feature type="transmembrane region" description="Helical" evidence="5">
    <location>
        <begin position="137"/>
        <end position="155"/>
    </location>
</feature>
<evidence type="ECO:0008006" key="8">
    <source>
        <dbReference type="Google" id="ProtNLM"/>
    </source>
</evidence>
<evidence type="ECO:0000256" key="3">
    <source>
        <dbReference type="ARBA" id="ARBA00022989"/>
    </source>
</evidence>
<dbReference type="InterPro" id="IPR038770">
    <property type="entry name" value="Na+/solute_symporter_sf"/>
</dbReference>
<gene>
    <name evidence="6" type="ORF">MTR65_01370</name>
</gene>
<feature type="transmembrane region" description="Helical" evidence="5">
    <location>
        <begin position="176"/>
        <end position="194"/>
    </location>
</feature>
<dbReference type="Pfam" id="PF01758">
    <property type="entry name" value="SBF"/>
    <property type="match status" value="1"/>
</dbReference>
<dbReference type="Gene3D" id="1.20.1530.20">
    <property type="match status" value="1"/>
</dbReference>
<comment type="subcellular location">
    <subcellularLocation>
        <location evidence="1">Membrane</location>
        <topology evidence="1">Multi-pass membrane protein</topology>
    </subcellularLocation>
</comment>
<evidence type="ECO:0000256" key="5">
    <source>
        <dbReference type="SAM" id="Phobius"/>
    </source>
</evidence>
<keyword evidence="2 5" id="KW-0812">Transmembrane</keyword>
<protein>
    <recommendedName>
        <fullName evidence="8">Na+-dependent transporter</fullName>
    </recommendedName>
</protein>
<feature type="transmembrane region" description="Helical" evidence="5">
    <location>
        <begin position="97"/>
        <end position="117"/>
    </location>
</feature>
<evidence type="ECO:0000256" key="1">
    <source>
        <dbReference type="ARBA" id="ARBA00004141"/>
    </source>
</evidence>
<proteinExistence type="predicted"/>
<reference evidence="6" key="1">
    <citation type="submission" date="2022-03" db="EMBL/GenBank/DDBJ databases">
        <title>Identification of a novel bacterium isolated from mangrove sediments.</title>
        <authorList>
            <person name="Pan X."/>
        </authorList>
    </citation>
    <scope>NUCLEOTIDE SEQUENCE</scope>
    <source>
        <strain evidence="6">B2637</strain>
    </source>
</reference>
<sequence length="281" mass="28461">MSLLFVLKLALAFSIMLMVFALALRARVADLGYMVVHWREGLGALAAMYLVVPAVAIVLAGWLDISPDVKVALVAIAFSPLPPILPAKQLKMGASAGYATGLLVMATLASILIAPWGMPVAAALLKAHAHSLTPMSVAAPLLVTVLIPLVLGLIARPLLGPHVDKVGGKASRAGTILLLLGVVGLSAGLIPAISHVVGQGTLLVLALAVVAGVLAGYMLGGKEVGNRKALALAAASRHPGAAIAIATHSFPHAAQAPAAIALAAIVSGLVCVPILKLMERP</sequence>
<keyword evidence="3 5" id="KW-1133">Transmembrane helix</keyword>
<comment type="caution">
    <text evidence="6">The sequence shown here is derived from an EMBL/GenBank/DDBJ whole genome shotgun (WGS) entry which is preliminary data.</text>
</comment>
<feature type="transmembrane region" description="Helical" evidence="5">
    <location>
        <begin position="256"/>
        <end position="275"/>
    </location>
</feature>